<dbReference type="EMBL" id="JAHRIO010032252">
    <property type="protein sequence ID" value="MEQ2169170.1"/>
    <property type="molecule type" value="Genomic_DNA"/>
</dbReference>
<accession>A0ABV0ND15</accession>
<reference evidence="1 2" key="1">
    <citation type="submission" date="2021-06" db="EMBL/GenBank/DDBJ databases">
        <authorList>
            <person name="Palmer J.M."/>
        </authorList>
    </citation>
    <scope>NUCLEOTIDE SEQUENCE [LARGE SCALE GENOMIC DNA]</scope>
    <source>
        <strain evidence="1 2">GA_2019</strain>
        <tissue evidence="1">Muscle</tissue>
    </source>
</reference>
<comment type="caution">
    <text evidence="1">The sequence shown here is derived from an EMBL/GenBank/DDBJ whole genome shotgun (WGS) entry which is preliminary data.</text>
</comment>
<sequence length="111" mass="12447">NITLCDAPSMRVYQHAESIRLKGPQKKKVVPVLSRLTVLVSCFSNFTMQDVQPPLPLLSWPATVAELPLHQRLLLAALKKLSRDLMTPLWTDSCMGPATHTTPRAKRAKFQ</sequence>
<protein>
    <submittedName>
        <fullName evidence="1">Uncharacterized protein</fullName>
    </submittedName>
</protein>
<feature type="non-terminal residue" evidence="1">
    <location>
        <position position="1"/>
    </location>
</feature>
<gene>
    <name evidence="1" type="ORF">GOODEAATRI_022288</name>
</gene>
<proteinExistence type="predicted"/>
<evidence type="ECO:0000313" key="2">
    <source>
        <dbReference type="Proteomes" id="UP001476798"/>
    </source>
</evidence>
<keyword evidence="2" id="KW-1185">Reference proteome</keyword>
<evidence type="ECO:0000313" key="1">
    <source>
        <dbReference type="EMBL" id="MEQ2169170.1"/>
    </source>
</evidence>
<organism evidence="1 2">
    <name type="scientific">Goodea atripinnis</name>
    <dbReference type="NCBI Taxonomy" id="208336"/>
    <lineage>
        <taxon>Eukaryota</taxon>
        <taxon>Metazoa</taxon>
        <taxon>Chordata</taxon>
        <taxon>Craniata</taxon>
        <taxon>Vertebrata</taxon>
        <taxon>Euteleostomi</taxon>
        <taxon>Actinopterygii</taxon>
        <taxon>Neopterygii</taxon>
        <taxon>Teleostei</taxon>
        <taxon>Neoteleostei</taxon>
        <taxon>Acanthomorphata</taxon>
        <taxon>Ovalentaria</taxon>
        <taxon>Atherinomorphae</taxon>
        <taxon>Cyprinodontiformes</taxon>
        <taxon>Goodeidae</taxon>
        <taxon>Goodea</taxon>
    </lineage>
</organism>
<dbReference type="Proteomes" id="UP001476798">
    <property type="component" value="Unassembled WGS sequence"/>
</dbReference>
<name>A0ABV0ND15_9TELE</name>